<evidence type="ECO:0000256" key="4">
    <source>
        <dbReference type="SAM" id="Phobius"/>
    </source>
</evidence>
<dbReference type="PANTHER" id="PTHR36710:SF21">
    <property type="entry name" value="PECTINESTERASE INHIBITOR DOMAIN-CONTAINING PROTEIN"/>
    <property type="match status" value="1"/>
</dbReference>
<evidence type="ECO:0000313" key="7">
    <source>
        <dbReference type="Proteomes" id="UP001603857"/>
    </source>
</evidence>
<accession>A0ABD1N0B1</accession>
<sequence length="255" mass="27697">MQEESIKGRGMVRCNNKAISYVFPFSHLSLISKPLLIREETMETKLLSSSVLAIMATVIVIAAASTGAAVPTTRDIHIVRRGLLSDPHELCKTTTNPNLCVQTLTSHLKGPMDELQALSVEVDATLESAKKTLGDITSLFTKPETPKSMKNSLDICKDQYKSMLDAIAETKAAISKKDVVTAKFKFSAVISFQSACKDSFDAREKIPFSQDSDTVYQLGGNSLDIIADYEKQHPAKPAPVQQTPSAFSNVIGTVS</sequence>
<dbReference type="InterPro" id="IPR052421">
    <property type="entry name" value="PCW_Enzyme_Inhibitor"/>
</dbReference>
<keyword evidence="7" id="KW-1185">Reference proteome</keyword>
<keyword evidence="4" id="KW-0472">Membrane</keyword>
<feature type="transmembrane region" description="Helical" evidence="4">
    <location>
        <begin position="49"/>
        <end position="71"/>
    </location>
</feature>
<gene>
    <name evidence="6" type="ORF">Fmac_009452</name>
</gene>
<dbReference type="Gene3D" id="1.20.140.40">
    <property type="entry name" value="Invertase/pectin methylesterase inhibitor family protein"/>
    <property type="match status" value="1"/>
</dbReference>
<evidence type="ECO:0000256" key="3">
    <source>
        <dbReference type="ARBA" id="ARBA00038471"/>
    </source>
</evidence>
<reference evidence="6 7" key="1">
    <citation type="submission" date="2024-08" db="EMBL/GenBank/DDBJ databases">
        <title>Insights into the chromosomal genome structure of Flemingia macrophylla.</title>
        <authorList>
            <person name="Ding Y."/>
            <person name="Zhao Y."/>
            <person name="Bi W."/>
            <person name="Wu M."/>
            <person name="Zhao G."/>
            <person name="Gong Y."/>
            <person name="Li W."/>
            <person name="Zhang P."/>
        </authorList>
    </citation>
    <scope>NUCLEOTIDE SEQUENCE [LARGE SCALE GENOMIC DNA]</scope>
    <source>
        <strain evidence="6">DYQJB</strain>
        <tissue evidence="6">Leaf</tissue>
    </source>
</reference>
<evidence type="ECO:0000313" key="6">
    <source>
        <dbReference type="EMBL" id="KAL2341512.1"/>
    </source>
</evidence>
<dbReference type="InterPro" id="IPR035513">
    <property type="entry name" value="Invertase/methylesterase_inhib"/>
</dbReference>
<dbReference type="CDD" id="cd15800">
    <property type="entry name" value="PMEI-like_2"/>
    <property type="match status" value="1"/>
</dbReference>
<organism evidence="6 7">
    <name type="scientific">Flemingia macrophylla</name>
    <dbReference type="NCBI Taxonomy" id="520843"/>
    <lineage>
        <taxon>Eukaryota</taxon>
        <taxon>Viridiplantae</taxon>
        <taxon>Streptophyta</taxon>
        <taxon>Embryophyta</taxon>
        <taxon>Tracheophyta</taxon>
        <taxon>Spermatophyta</taxon>
        <taxon>Magnoliopsida</taxon>
        <taxon>eudicotyledons</taxon>
        <taxon>Gunneridae</taxon>
        <taxon>Pentapetalae</taxon>
        <taxon>rosids</taxon>
        <taxon>fabids</taxon>
        <taxon>Fabales</taxon>
        <taxon>Fabaceae</taxon>
        <taxon>Papilionoideae</taxon>
        <taxon>50 kb inversion clade</taxon>
        <taxon>NPAAA clade</taxon>
        <taxon>indigoferoid/millettioid clade</taxon>
        <taxon>Phaseoleae</taxon>
        <taxon>Flemingia</taxon>
    </lineage>
</organism>
<dbReference type="SMART" id="SM00856">
    <property type="entry name" value="PMEI"/>
    <property type="match status" value="1"/>
</dbReference>
<dbReference type="EMBL" id="JBGMDY010000003">
    <property type="protein sequence ID" value="KAL2341512.1"/>
    <property type="molecule type" value="Genomic_DNA"/>
</dbReference>
<keyword evidence="2" id="KW-1015">Disulfide bond</keyword>
<comment type="similarity">
    <text evidence="3">Belongs to the PMEI family.</text>
</comment>
<evidence type="ECO:0000256" key="1">
    <source>
        <dbReference type="ARBA" id="ARBA00022729"/>
    </source>
</evidence>
<evidence type="ECO:0000259" key="5">
    <source>
        <dbReference type="SMART" id="SM00856"/>
    </source>
</evidence>
<comment type="caution">
    <text evidence="6">The sequence shown here is derived from an EMBL/GenBank/DDBJ whole genome shotgun (WGS) entry which is preliminary data.</text>
</comment>
<feature type="domain" description="Pectinesterase inhibitor" evidence="5">
    <location>
        <begin position="82"/>
        <end position="225"/>
    </location>
</feature>
<evidence type="ECO:0000256" key="2">
    <source>
        <dbReference type="ARBA" id="ARBA00023157"/>
    </source>
</evidence>
<dbReference type="AlphaFoldDB" id="A0ABD1N0B1"/>
<protein>
    <recommendedName>
        <fullName evidence="5">Pectinesterase inhibitor domain-containing protein</fullName>
    </recommendedName>
</protein>
<dbReference type="NCBIfam" id="TIGR01614">
    <property type="entry name" value="PME_inhib"/>
    <property type="match status" value="1"/>
</dbReference>
<dbReference type="SUPFAM" id="SSF101148">
    <property type="entry name" value="Plant invertase/pectin methylesterase inhibitor"/>
    <property type="match status" value="1"/>
</dbReference>
<dbReference type="FunFam" id="1.20.140.40:FF:000003">
    <property type="entry name" value="Invertase/pectin methylesterase inhibitor family protein"/>
    <property type="match status" value="1"/>
</dbReference>
<proteinExistence type="inferred from homology"/>
<dbReference type="Proteomes" id="UP001603857">
    <property type="component" value="Unassembled WGS sequence"/>
</dbReference>
<keyword evidence="4" id="KW-1133">Transmembrane helix</keyword>
<dbReference type="InterPro" id="IPR006501">
    <property type="entry name" value="Pectinesterase_inhib_dom"/>
</dbReference>
<dbReference type="PANTHER" id="PTHR36710">
    <property type="entry name" value="PECTINESTERASE INHIBITOR-LIKE"/>
    <property type="match status" value="1"/>
</dbReference>
<keyword evidence="4" id="KW-0812">Transmembrane</keyword>
<dbReference type="Pfam" id="PF04043">
    <property type="entry name" value="PMEI"/>
    <property type="match status" value="1"/>
</dbReference>
<keyword evidence="1" id="KW-0732">Signal</keyword>
<name>A0ABD1N0B1_9FABA</name>